<dbReference type="PANTHER" id="PTHR47737">
    <property type="entry name" value="GLYCINE BETAINE/PROLINE BETAINE TRANSPORT SYSTEM PERMEASE PROTEIN PROW"/>
    <property type="match status" value="1"/>
</dbReference>
<keyword evidence="7" id="KW-0614">Plasmid</keyword>
<accession>A0ABM7VLD0</accession>
<gene>
    <name evidence="7" type="ORF">PEPS_40580</name>
</gene>
<evidence type="ECO:0000259" key="6">
    <source>
        <dbReference type="Pfam" id="PF04069"/>
    </source>
</evidence>
<dbReference type="Proteomes" id="UP001354989">
    <property type="component" value="Plasmid pPP3"/>
</dbReference>
<feature type="domain" description="ABC-type glycine betaine transport system substrate-binding" evidence="6">
    <location>
        <begin position="36"/>
        <end position="266"/>
    </location>
</feature>
<dbReference type="Pfam" id="PF04069">
    <property type="entry name" value="OpuAC"/>
    <property type="match status" value="1"/>
</dbReference>
<feature type="chain" id="PRO_5046458463" evidence="5">
    <location>
        <begin position="23"/>
        <end position="285"/>
    </location>
</feature>
<dbReference type="Gene3D" id="3.40.190.10">
    <property type="entry name" value="Periplasmic binding protein-like II"/>
    <property type="match status" value="1"/>
</dbReference>
<keyword evidence="4" id="KW-0472">Membrane</keyword>
<dbReference type="CDD" id="cd13639">
    <property type="entry name" value="PBP2_OpuAC_like"/>
    <property type="match status" value="1"/>
</dbReference>
<evidence type="ECO:0000256" key="1">
    <source>
        <dbReference type="ARBA" id="ARBA00004236"/>
    </source>
</evidence>
<evidence type="ECO:0000313" key="8">
    <source>
        <dbReference type="Proteomes" id="UP001354989"/>
    </source>
</evidence>
<evidence type="ECO:0000256" key="3">
    <source>
        <dbReference type="ARBA" id="ARBA00022475"/>
    </source>
</evidence>
<evidence type="ECO:0000256" key="4">
    <source>
        <dbReference type="ARBA" id="ARBA00023136"/>
    </source>
</evidence>
<keyword evidence="8" id="KW-1185">Reference proteome</keyword>
<sequence length="285" mass="31941">MKFILNKSISLLLVVCMTVCMISCSGSRPIDPNKATILYPNWAEGIAMTFLAEVALKAHGFEVALISLEPGLIYGDLSKKHPTGDFMLDAWLPHTQSDYWKVYGDKIDIVGNAFDDGSTGLVVPSYVDINSIEELNAHRDEFKGKIIGIGSGAGIHANTEKAIKTYNLNFEQVTSSGSAMVATLEKAILRHEPVVVTGWKPHFMWGQFDLKFLKDPKEVFPKDACSIIARKRLKQDKPRLFSVLTKLNLSEEMLNELMKDVQKDDKIGAKNFYQKHKKTIDAWFD</sequence>
<reference evidence="7 8" key="1">
    <citation type="submission" date="2021-12" db="EMBL/GenBank/DDBJ databases">
        <title>Genome sequencing of bacteria with rrn-lacking chromosome and rrn-plasmid.</title>
        <authorList>
            <person name="Anda M."/>
            <person name="Iwasaki W."/>
        </authorList>
    </citation>
    <scope>NUCLEOTIDE SEQUENCE [LARGE SCALE GENOMIC DNA]</scope>
    <source>
        <strain evidence="7 8">NBRC 101262</strain>
        <plasmid evidence="7 8">pPP3</plasmid>
    </source>
</reference>
<keyword evidence="2" id="KW-0813">Transport</keyword>
<organism evidence="7 8">
    <name type="scientific">Persicobacter psychrovividus</name>
    <dbReference type="NCBI Taxonomy" id="387638"/>
    <lineage>
        <taxon>Bacteria</taxon>
        <taxon>Pseudomonadati</taxon>
        <taxon>Bacteroidota</taxon>
        <taxon>Cytophagia</taxon>
        <taxon>Cytophagales</taxon>
        <taxon>Persicobacteraceae</taxon>
        <taxon>Persicobacter</taxon>
    </lineage>
</organism>
<dbReference type="PANTHER" id="PTHR47737:SF1">
    <property type="entry name" value="GLYCINE BETAINE_PROLINE BETAINE TRANSPORT SYSTEM PERMEASE PROTEIN PROW"/>
    <property type="match status" value="1"/>
</dbReference>
<protein>
    <submittedName>
        <fullName evidence="7">Glycine/betaine ABC transporter</fullName>
    </submittedName>
</protein>
<evidence type="ECO:0000256" key="2">
    <source>
        <dbReference type="ARBA" id="ARBA00022448"/>
    </source>
</evidence>
<evidence type="ECO:0000313" key="7">
    <source>
        <dbReference type="EMBL" id="BDD01778.1"/>
    </source>
</evidence>
<proteinExistence type="predicted"/>
<dbReference type="SUPFAM" id="SSF53850">
    <property type="entry name" value="Periplasmic binding protein-like II"/>
    <property type="match status" value="1"/>
</dbReference>
<feature type="signal peptide" evidence="5">
    <location>
        <begin position="1"/>
        <end position="22"/>
    </location>
</feature>
<keyword evidence="3" id="KW-1003">Cell membrane</keyword>
<geneLocation type="plasmid" evidence="7 8">
    <name>pPP3</name>
</geneLocation>
<dbReference type="RefSeq" id="WP_338398929.1">
    <property type="nucleotide sequence ID" value="NZ_AP025295.1"/>
</dbReference>
<evidence type="ECO:0000256" key="5">
    <source>
        <dbReference type="SAM" id="SignalP"/>
    </source>
</evidence>
<dbReference type="Gene3D" id="3.40.190.100">
    <property type="entry name" value="Glycine betaine-binding periplasmic protein, domain 2"/>
    <property type="match status" value="1"/>
</dbReference>
<name>A0ABM7VLD0_9BACT</name>
<comment type="subcellular location">
    <subcellularLocation>
        <location evidence="1">Cell membrane</location>
    </subcellularLocation>
</comment>
<dbReference type="InterPro" id="IPR007210">
    <property type="entry name" value="ABC_Gly_betaine_transp_sub-bd"/>
</dbReference>
<dbReference type="EMBL" id="AP025295">
    <property type="protein sequence ID" value="BDD01778.1"/>
    <property type="molecule type" value="Genomic_DNA"/>
</dbReference>
<keyword evidence="5" id="KW-0732">Signal</keyword>